<dbReference type="EC" id="3.4.19.12" evidence="6"/>
<dbReference type="GO" id="GO:0004843">
    <property type="term" value="F:cysteine-type deubiquitinase activity"/>
    <property type="evidence" value="ECO:0007669"/>
    <property type="project" value="UniProtKB-UniRule"/>
</dbReference>
<dbReference type="Proteomes" id="UP001151518">
    <property type="component" value="Unassembled WGS sequence"/>
</dbReference>
<evidence type="ECO:0000313" key="10">
    <source>
        <dbReference type="Proteomes" id="UP001151518"/>
    </source>
</evidence>
<dbReference type="EMBL" id="JANBTW010000021">
    <property type="protein sequence ID" value="KAJ2678402.1"/>
    <property type="molecule type" value="Genomic_DNA"/>
</dbReference>
<dbReference type="PROSITE" id="PS50235">
    <property type="entry name" value="USP_3"/>
    <property type="match status" value="1"/>
</dbReference>
<evidence type="ECO:0000256" key="2">
    <source>
        <dbReference type="ARBA" id="ARBA00022670"/>
    </source>
</evidence>
<dbReference type="InterPro" id="IPR028889">
    <property type="entry name" value="USP"/>
</dbReference>
<dbReference type="GO" id="GO:0016579">
    <property type="term" value="P:protein deubiquitination"/>
    <property type="evidence" value="ECO:0007669"/>
    <property type="project" value="InterPro"/>
</dbReference>
<dbReference type="InterPro" id="IPR038765">
    <property type="entry name" value="Papain-like_cys_pep_sf"/>
</dbReference>
<evidence type="ECO:0000256" key="4">
    <source>
        <dbReference type="ARBA" id="ARBA00022801"/>
    </source>
</evidence>
<dbReference type="PANTHER" id="PTHR24006:SF687">
    <property type="entry name" value="UBIQUITIN CARBOXYL-TERMINAL HYDROLASE 10"/>
    <property type="match status" value="1"/>
</dbReference>
<feature type="domain" description="USP" evidence="8">
    <location>
        <begin position="236"/>
        <end position="616"/>
    </location>
</feature>
<proteinExistence type="inferred from homology"/>
<dbReference type="PROSITE" id="PS00972">
    <property type="entry name" value="USP_1"/>
    <property type="match status" value="1"/>
</dbReference>
<dbReference type="GO" id="GO:0006508">
    <property type="term" value="P:proteolysis"/>
    <property type="evidence" value="ECO:0007669"/>
    <property type="project" value="UniProtKB-KW"/>
</dbReference>
<evidence type="ECO:0000256" key="5">
    <source>
        <dbReference type="ARBA" id="ARBA00022807"/>
    </source>
</evidence>
<dbReference type="InterPro" id="IPR001394">
    <property type="entry name" value="Peptidase_C19_UCH"/>
</dbReference>
<dbReference type="CDD" id="cd02257">
    <property type="entry name" value="Peptidase_C19"/>
    <property type="match status" value="1"/>
</dbReference>
<evidence type="ECO:0000313" key="9">
    <source>
        <dbReference type="EMBL" id="KAJ2678402.1"/>
    </source>
</evidence>
<evidence type="ECO:0000256" key="7">
    <source>
        <dbReference type="SAM" id="MobiDB-lite"/>
    </source>
</evidence>
<dbReference type="Gene3D" id="3.90.70.10">
    <property type="entry name" value="Cysteine proteinases"/>
    <property type="match status" value="1"/>
</dbReference>
<comment type="caution">
    <text evidence="9">The sequence shown here is derived from an EMBL/GenBank/DDBJ whole genome shotgun (WGS) entry which is preliminary data.</text>
</comment>
<dbReference type="PROSITE" id="PS00973">
    <property type="entry name" value="USP_2"/>
    <property type="match status" value="1"/>
</dbReference>
<dbReference type="PANTHER" id="PTHR24006">
    <property type="entry name" value="UBIQUITIN CARBOXYL-TERMINAL HYDROLASE"/>
    <property type="match status" value="1"/>
</dbReference>
<reference evidence="9" key="1">
    <citation type="submission" date="2022-07" db="EMBL/GenBank/DDBJ databases">
        <title>Phylogenomic reconstructions and comparative analyses of Kickxellomycotina fungi.</title>
        <authorList>
            <person name="Reynolds N.K."/>
            <person name="Stajich J.E."/>
            <person name="Barry K."/>
            <person name="Grigoriev I.V."/>
            <person name="Crous P."/>
            <person name="Smith M.E."/>
        </authorList>
    </citation>
    <scope>NUCLEOTIDE SEQUENCE</scope>
    <source>
        <strain evidence="9">NRRL 3115</strain>
    </source>
</reference>
<protein>
    <recommendedName>
        <fullName evidence="6">Ubiquitin carboxyl-terminal hydrolase</fullName>
        <ecNumber evidence="6">3.4.19.12</ecNumber>
    </recommendedName>
</protein>
<feature type="compositionally biased region" description="Low complexity" evidence="7">
    <location>
        <begin position="27"/>
        <end position="48"/>
    </location>
</feature>
<dbReference type="InterPro" id="IPR050164">
    <property type="entry name" value="Peptidase_C19"/>
</dbReference>
<keyword evidence="5 6" id="KW-0788">Thiol protease</keyword>
<dbReference type="SUPFAM" id="SSF54001">
    <property type="entry name" value="Cysteine proteinases"/>
    <property type="match status" value="1"/>
</dbReference>
<keyword evidence="3 6" id="KW-0833">Ubl conjugation pathway</keyword>
<accession>A0A9W8KZ42</accession>
<gene>
    <name evidence="9" type="ORF">GGI25_002387</name>
</gene>
<comment type="catalytic activity">
    <reaction evidence="1 6">
        <text>Thiol-dependent hydrolysis of ester, thioester, amide, peptide and isopeptide bonds formed by the C-terminal Gly of ubiquitin (a 76-residue protein attached to proteins as an intracellular targeting signal).</text>
        <dbReference type="EC" id="3.4.19.12"/>
    </reaction>
</comment>
<feature type="region of interest" description="Disordered" evidence="7">
    <location>
        <begin position="122"/>
        <end position="162"/>
    </location>
</feature>
<dbReference type="GO" id="GO:0005829">
    <property type="term" value="C:cytosol"/>
    <property type="evidence" value="ECO:0007669"/>
    <property type="project" value="TreeGrafter"/>
</dbReference>
<dbReference type="InterPro" id="IPR018200">
    <property type="entry name" value="USP_CS"/>
</dbReference>
<dbReference type="Pfam" id="PF00443">
    <property type="entry name" value="UCH"/>
    <property type="match status" value="1"/>
</dbReference>
<sequence>MPPPSWSAIAKSGIPHTTAVPVPHQPQPQRIQSQSQSQSQPQQKEQPPANINEHKGRPHVSKANYAEGVSVRELETKITWPSIRFGELDITIDNYTNDAYQLPFSIPPDTDFWIKHYMERRRRKEEKRNRNTQAPPPLSAQQAEPQVTLNTESSSKPISKPSNWAALLKPSRNGSASAPAVQLTVAGGATNGAHAYSDKTNGADSDSPTKQRKFKSLTEALENWSLVFDSPLVQPRGLVNTGNMCFMSVVLQALLYCAPFYNMLWSIKENVAFSFKANTPLLEALIQYVYEFKQDKTPLAQLETELEEPFVPENIYEALRKKNVFQTLRGQQEDAQEFMGYLVDGIHEEMVNVMLQQKQGTCAGAVSGDSTINSKKNDSAAKEDSDWLEVGPNNKATYVRDADQLAFKTPITRIFGGTIRSTLTVPHAADPNHLHGYGKKPPQSSNRESFRCLLLDISSPGISTIEDAFDELVAPETIEGYTNVLGQSVNASKQTLLERAPPVLVLYLKRFIFCHDEGTQKLHKYIEYPQVLALLPRWFAKSAEAAKYQNAKYKLCSVIYHHGSHASGGHYTCDLLRSANEWLRFDDVDIRSLDSVDEALDEKKDRTAYILFYTICH</sequence>
<dbReference type="AlphaFoldDB" id="A0A9W8KZ42"/>
<dbReference type="GO" id="GO:0005634">
    <property type="term" value="C:nucleus"/>
    <property type="evidence" value="ECO:0007669"/>
    <property type="project" value="TreeGrafter"/>
</dbReference>
<feature type="region of interest" description="Disordered" evidence="7">
    <location>
        <begin position="1"/>
        <end position="64"/>
    </location>
</feature>
<evidence type="ECO:0000259" key="8">
    <source>
        <dbReference type="PROSITE" id="PS50235"/>
    </source>
</evidence>
<organism evidence="9 10">
    <name type="scientific">Coemansia spiralis</name>
    <dbReference type="NCBI Taxonomy" id="417178"/>
    <lineage>
        <taxon>Eukaryota</taxon>
        <taxon>Fungi</taxon>
        <taxon>Fungi incertae sedis</taxon>
        <taxon>Zoopagomycota</taxon>
        <taxon>Kickxellomycotina</taxon>
        <taxon>Kickxellomycetes</taxon>
        <taxon>Kickxellales</taxon>
        <taxon>Kickxellaceae</taxon>
        <taxon>Coemansia</taxon>
    </lineage>
</organism>
<name>A0A9W8KZ42_9FUNG</name>
<evidence type="ECO:0000256" key="1">
    <source>
        <dbReference type="ARBA" id="ARBA00000707"/>
    </source>
</evidence>
<evidence type="ECO:0000256" key="6">
    <source>
        <dbReference type="RuleBase" id="RU366025"/>
    </source>
</evidence>
<dbReference type="OrthoDB" id="429671at2759"/>
<keyword evidence="4 6" id="KW-0378">Hydrolase</keyword>
<keyword evidence="2 6" id="KW-0645">Protease</keyword>
<comment type="similarity">
    <text evidence="6">Belongs to the peptidase C19 family.</text>
</comment>
<feature type="compositionally biased region" description="Polar residues" evidence="7">
    <location>
        <begin position="139"/>
        <end position="162"/>
    </location>
</feature>
<evidence type="ECO:0000256" key="3">
    <source>
        <dbReference type="ARBA" id="ARBA00022786"/>
    </source>
</evidence>